<dbReference type="RefSeq" id="WP_027688884.1">
    <property type="nucleotide sequence ID" value="NZ_CP071681.1"/>
</dbReference>
<dbReference type="Proteomes" id="UP000661163">
    <property type="component" value="Unassembled WGS sequence"/>
</dbReference>
<organism evidence="2 3">
    <name type="scientific">Rhizobium ruizarguesonis</name>
    <dbReference type="NCBI Taxonomy" id="2081791"/>
    <lineage>
        <taxon>Bacteria</taxon>
        <taxon>Pseudomonadati</taxon>
        <taxon>Pseudomonadota</taxon>
        <taxon>Alphaproteobacteria</taxon>
        <taxon>Hyphomicrobiales</taxon>
        <taxon>Rhizobiaceae</taxon>
        <taxon>Rhizobium/Agrobacterium group</taxon>
        <taxon>Rhizobium</taxon>
    </lineage>
</organism>
<evidence type="ECO:0000313" key="1">
    <source>
        <dbReference type="EMBL" id="NEI46510.1"/>
    </source>
</evidence>
<accession>A0AAE8Q617</accession>
<proteinExistence type="predicted"/>
<evidence type="ECO:0000313" key="4">
    <source>
        <dbReference type="Proteomes" id="UP000661163"/>
    </source>
</evidence>
<protein>
    <submittedName>
        <fullName evidence="1">AcrB/AcrD/AcrF family protein</fullName>
    </submittedName>
    <submittedName>
        <fullName evidence="2">Efflux RND transporter permease subunit</fullName>
    </submittedName>
</protein>
<dbReference type="AlphaFoldDB" id="A0AAE8Q617"/>
<dbReference type="Proteomes" id="UP000291892">
    <property type="component" value="Unassembled WGS sequence"/>
</dbReference>
<reference evidence="2 3" key="1">
    <citation type="submission" date="2019-02" db="EMBL/GenBank/DDBJ databases">
        <title>The genomic architecture of introgression among sibling species of bacteria.</title>
        <authorList>
            <person name="Cavassim M.I.A."/>
            <person name="Moeskjaer S."/>
            <person name="Moslemi C."/>
            <person name="Fields B."/>
            <person name="Bachmann A."/>
            <person name="Vilhjalmsson B."/>
            <person name="Schierup M.H."/>
            <person name="Young J.P.W."/>
            <person name="Andersen S.U."/>
        </authorList>
    </citation>
    <scope>NUCLEOTIDE SEQUENCE [LARGE SCALE GENOMIC DNA]</scope>
    <source>
        <strain evidence="2 3">SM42</strain>
    </source>
</reference>
<gene>
    <name evidence="2" type="ORF">ELG94_35490</name>
    <name evidence="1" type="ORF">GR217_02190</name>
</gene>
<comment type="caution">
    <text evidence="2">The sequence shown here is derived from an EMBL/GenBank/DDBJ whole genome shotgun (WGS) entry which is preliminary data.</text>
</comment>
<name>A0AAE8Q617_9HYPH</name>
<dbReference type="EMBL" id="SIKX01000006">
    <property type="protein sequence ID" value="TBF02230.1"/>
    <property type="molecule type" value="Genomic_DNA"/>
</dbReference>
<sequence>MAIGVFCIYAILVLLFHDFLQPFTLLMALPLSLAERDRGTCSLAGSLAPPARPTSSLPTAYLARIAERTFTKLYTSLTALNVHAAIRVRSQFNPECRVSKAHRNILRCRFAERKIIFAEIWRWLLKLDSKNYISIAVFLSPGIQSGRAENVRIERHALLDDISIGGTG</sequence>
<evidence type="ECO:0000313" key="3">
    <source>
        <dbReference type="Proteomes" id="UP000291892"/>
    </source>
</evidence>
<evidence type="ECO:0000313" key="2">
    <source>
        <dbReference type="EMBL" id="TBF02230.1"/>
    </source>
</evidence>
<reference evidence="1 4" key="2">
    <citation type="submission" date="2019-12" db="EMBL/GenBank/DDBJ databases">
        <title>Rhizobium genotypes associated with high levels of biological nitrogen fixation by grain legumes in a temperate-maritime cropping system.</title>
        <authorList>
            <person name="Maluk M."/>
            <person name="Francesc Ferrando Molina F."/>
            <person name="Lopez Del Egido L."/>
            <person name="Lafos M."/>
            <person name="Langarica-Fuentes A."/>
            <person name="Gebre Yohannes G."/>
            <person name="Young M.W."/>
            <person name="Martin P."/>
            <person name="Gantlett R."/>
            <person name="Kenicer G."/>
            <person name="Hawes C."/>
            <person name="Begg G.S."/>
            <person name="Quilliam R.S."/>
            <person name="Squire G.R."/>
            <person name="Poole P.S."/>
            <person name="Young P.W."/>
            <person name="Iannetta P.M."/>
            <person name="James E.K."/>
        </authorList>
    </citation>
    <scope>NUCLEOTIDE SEQUENCE [LARGE SCALE GENOMIC DNA]</scope>
    <source>
        <strain evidence="1 4">JHI985</strain>
    </source>
</reference>
<dbReference type="EMBL" id="WUFC01000001">
    <property type="protein sequence ID" value="NEI46510.1"/>
    <property type="molecule type" value="Genomic_DNA"/>
</dbReference>
<dbReference type="GeneID" id="84673874"/>